<dbReference type="SMART" id="SM00044">
    <property type="entry name" value="CYCc"/>
    <property type="match status" value="1"/>
</dbReference>
<accession>A0A9N8HPZ5</accession>
<dbReference type="Proteomes" id="UP001153069">
    <property type="component" value="Unassembled WGS sequence"/>
</dbReference>
<evidence type="ECO:0000256" key="14">
    <source>
        <dbReference type="SAM" id="SignalP"/>
    </source>
</evidence>
<dbReference type="Gene3D" id="3.40.190.10">
    <property type="entry name" value="Periplasmic binding protein-like II"/>
    <property type="match status" value="1"/>
</dbReference>
<evidence type="ECO:0000256" key="2">
    <source>
        <dbReference type="ARBA" id="ARBA00012202"/>
    </source>
</evidence>
<feature type="region of interest" description="Disordered" evidence="13">
    <location>
        <begin position="706"/>
        <end position="737"/>
    </location>
</feature>
<evidence type="ECO:0000313" key="18">
    <source>
        <dbReference type="Proteomes" id="UP001153069"/>
    </source>
</evidence>
<dbReference type="InterPro" id="IPR029787">
    <property type="entry name" value="Nucleotide_cyclase"/>
</dbReference>
<dbReference type="InterPro" id="IPR008271">
    <property type="entry name" value="Ser/Thr_kinase_AS"/>
</dbReference>
<evidence type="ECO:0000259" key="15">
    <source>
        <dbReference type="PROSITE" id="PS50011"/>
    </source>
</evidence>
<dbReference type="PROSITE" id="PS50011">
    <property type="entry name" value="PROTEIN_KINASE_DOM"/>
    <property type="match status" value="1"/>
</dbReference>
<sequence>MITIRLQRLHLFLLASAVLLLIAGIAAQQEASSGCVSAMIQPYDPVRHEPHYTIGVLANRGDATALKEWNMTFGEYLTETAGRRFNPPIRFSMRPLSFGHIFEEHQQVDFIHVNPAAYSCIAAEYGAQPLVSQVSRRTAGDRTYNLDVFGGVIVALANNTGINVLEDLKDKIIATASISGLGSGQMQFRELQRAGLSYIQDPKQLVFTSNQGKIVKGLTSGQFDVGFIRTDQLERSNGDEDLETFLKRFKTINLQPPQTMENGEVFPFQTSTPLYPEWGLSARSHVDEAVSRAVQESLTALSEHALVGQALQDCIQDFGQDFCAGMPFPDEFVEDARCDTTPEIAQLSRTAMTAGKYAGWRTTLSYMDLRSMQEDTGFMRFEEKTHSYRCVRSVELYDAITCPDGYFRKTPKLVDEGCSASGLECPSDMQCVCKPCLRGYDVDVFPLLEEENDGETRMTRNTGGLVATTTTSAYQGCAKMSLCGETKQTKPLTFRAVDNLKRSDLQMDVLLHEGQESRQVPVVPTANFTYEFTLSARLVGVMTLEIFAGEEQIPESPLRILVNDRACAAEFGGEYEANSSGECVCKGNYVSMGGACVPYAVLLPAIFVPLCFLVAIVALWYVGKKQREADAIWRVDYADLKFTDTVLGQGTFGEVLLAEYRGTQVAVKHVLPPKVGSDDPRASLVGVHIPEGRVAAIEGHRESRDQYLEEDLETGSDTGSLTPLPEFAPKEPRKRSSDAFGLVSGYRVGTKSNLYLRDIRGRSCGKGSTERTSAGASRSRHSKLKRDFVQEMRLLSKLRHPCITTVMGAVMEPEPMLVLEYCEHGSLYGLLHNETVSLEGEVILPILRDLANGIRFLHTSSPAIIHGDLKSQNVLVTSGMRCKVADFGLSQKAKNAKARGTPYFMAPELLRGETPCTTESDIYSVGLVLWEVYARRDPYEGEDCHQVLTQVTDKRLNLRPPIPQGCPREVSSLMKSCWSGSPKSRPTAEALDERLKMFHVGNVQPGAMTMKNLIKKDQDKPKTISNEDFLYKCFPRHVADSLVRGEKVAPESHDCVTIFFSDIVGFTTISSTCSPLKVSDMLDRLYLALDALSEKHGLFKVETIGDAFMAVSNLLDGQSHDHVKRVAAFSLEAIEAASKISVDLDDPSKGFVEIRCGFHSGPVVSSVVGSLNPRYGLFGDSVNVASRMESSSIPGKVHCSEVSAQLLMRQAPEIVLMKRGEVDIKGKGRMQTYFVTGSNQNDSNMDFGGSSN</sequence>
<evidence type="ECO:0000256" key="11">
    <source>
        <dbReference type="PROSITE-ProRule" id="PRU00087"/>
    </source>
</evidence>
<evidence type="ECO:0000256" key="12">
    <source>
        <dbReference type="PROSITE-ProRule" id="PRU10141"/>
    </source>
</evidence>
<dbReference type="GO" id="GO:0004383">
    <property type="term" value="F:guanylate cyclase activity"/>
    <property type="evidence" value="ECO:0007669"/>
    <property type="project" value="UniProtKB-EC"/>
</dbReference>
<protein>
    <recommendedName>
        <fullName evidence="2">guanylate cyclase</fullName>
        <ecNumber evidence="2">4.6.1.2</ecNumber>
    </recommendedName>
</protein>
<dbReference type="InterPro" id="IPR011009">
    <property type="entry name" value="Kinase-like_dom_sf"/>
</dbReference>
<keyword evidence="18" id="KW-1185">Reference proteome</keyword>
<evidence type="ECO:0000256" key="4">
    <source>
        <dbReference type="ARBA" id="ARBA00022692"/>
    </source>
</evidence>
<dbReference type="FunFam" id="3.30.70.1230:FF:000030">
    <property type="entry name" value="Si:ch211-215j19.12"/>
    <property type="match status" value="1"/>
</dbReference>
<feature type="signal peptide" evidence="14">
    <location>
        <begin position="1"/>
        <end position="27"/>
    </location>
</feature>
<dbReference type="Gene3D" id="3.30.200.20">
    <property type="entry name" value="Phosphorylase Kinase, domain 1"/>
    <property type="match status" value="1"/>
</dbReference>
<dbReference type="PANTHER" id="PTHR11920:SF335">
    <property type="entry name" value="GUANYLATE CYCLASE"/>
    <property type="match status" value="1"/>
</dbReference>
<dbReference type="CDD" id="cd07302">
    <property type="entry name" value="CHD"/>
    <property type="match status" value="1"/>
</dbReference>
<dbReference type="Gene3D" id="3.30.70.1230">
    <property type="entry name" value="Nucleotide cyclase"/>
    <property type="match status" value="1"/>
</dbReference>
<keyword evidence="4" id="KW-0812">Transmembrane</keyword>
<dbReference type="GO" id="GO:0007168">
    <property type="term" value="P:receptor guanylyl cyclase signaling pathway"/>
    <property type="evidence" value="ECO:0007669"/>
    <property type="project" value="TreeGrafter"/>
</dbReference>
<keyword evidence="3" id="KW-0808">Transferase</keyword>
<dbReference type="InterPro" id="IPR001245">
    <property type="entry name" value="Ser-Thr/Tyr_kinase_cat_dom"/>
</dbReference>
<keyword evidence="8" id="KW-0472">Membrane</keyword>
<feature type="binding site" evidence="12">
    <location>
        <position position="668"/>
    </location>
    <ligand>
        <name>ATP</name>
        <dbReference type="ChEBI" id="CHEBI:30616"/>
    </ligand>
</feature>
<dbReference type="EMBL" id="CAICTM010001118">
    <property type="protein sequence ID" value="CAB9520615.1"/>
    <property type="molecule type" value="Genomic_DNA"/>
</dbReference>
<dbReference type="PROSITE" id="PS50194">
    <property type="entry name" value="FILAMIN_REPEAT"/>
    <property type="match status" value="1"/>
</dbReference>
<dbReference type="PROSITE" id="PS00108">
    <property type="entry name" value="PROTEIN_KINASE_ST"/>
    <property type="match status" value="1"/>
</dbReference>
<evidence type="ECO:0000256" key="13">
    <source>
        <dbReference type="SAM" id="MobiDB-lite"/>
    </source>
</evidence>
<feature type="chain" id="PRO_5040327067" description="guanylate cyclase" evidence="14">
    <location>
        <begin position="28"/>
        <end position="1252"/>
    </location>
</feature>
<evidence type="ECO:0000256" key="6">
    <source>
        <dbReference type="ARBA" id="ARBA00022840"/>
    </source>
</evidence>
<proteinExistence type="predicted"/>
<keyword evidence="3" id="KW-0418">Kinase</keyword>
<dbReference type="InterPro" id="IPR017868">
    <property type="entry name" value="Filamin/ABP280_repeat-like"/>
</dbReference>
<dbReference type="SUPFAM" id="SSF55073">
    <property type="entry name" value="Nucleotide cyclase"/>
    <property type="match status" value="1"/>
</dbReference>
<dbReference type="InterPro" id="IPR001054">
    <property type="entry name" value="A/G_cyclase"/>
</dbReference>
<dbReference type="GO" id="GO:0005524">
    <property type="term" value="F:ATP binding"/>
    <property type="evidence" value="ECO:0007669"/>
    <property type="project" value="UniProtKB-UniRule"/>
</dbReference>
<dbReference type="OrthoDB" id="39098at2759"/>
<keyword evidence="10" id="KW-0141">cGMP biosynthesis</keyword>
<keyword evidence="14" id="KW-0732">Signal</keyword>
<feature type="repeat" description="Filamin" evidence="11">
    <location>
        <begin position="492"/>
        <end position="562"/>
    </location>
</feature>
<keyword evidence="3" id="KW-0723">Serine/threonine-protein kinase</keyword>
<dbReference type="GO" id="GO:0004674">
    <property type="term" value="F:protein serine/threonine kinase activity"/>
    <property type="evidence" value="ECO:0007669"/>
    <property type="project" value="UniProtKB-KW"/>
</dbReference>
<dbReference type="SMART" id="SM00220">
    <property type="entry name" value="S_TKc"/>
    <property type="match status" value="1"/>
</dbReference>
<name>A0A9N8HPZ5_9STRA</name>
<organism evidence="17 18">
    <name type="scientific">Seminavis robusta</name>
    <dbReference type="NCBI Taxonomy" id="568900"/>
    <lineage>
        <taxon>Eukaryota</taxon>
        <taxon>Sar</taxon>
        <taxon>Stramenopiles</taxon>
        <taxon>Ochrophyta</taxon>
        <taxon>Bacillariophyta</taxon>
        <taxon>Bacillariophyceae</taxon>
        <taxon>Bacillariophycidae</taxon>
        <taxon>Naviculales</taxon>
        <taxon>Naviculaceae</taxon>
        <taxon>Seminavis</taxon>
    </lineage>
</organism>
<evidence type="ECO:0000256" key="5">
    <source>
        <dbReference type="ARBA" id="ARBA00022741"/>
    </source>
</evidence>
<evidence type="ECO:0000256" key="7">
    <source>
        <dbReference type="ARBA" id="ARBA00022989"/>
    </source>
</evidence>
<evidence type="ECO:0000259" key="16">
    <source>
        <dbReference type="PROSITE" id="PS50125"/>
    </source>
</evidence>
<evidence type="ECO:0000256" key="8">
    <source>
        <dbReference type="ARBA" id="ARBA00023136"/>
    </source>
</evidence>
<evidence type="ECO:0000313" key="17">
    <source>
        <dbReference type="EMBL" id="CAB9520615.1"/>
    </source>
</evidence>
<dbReference type="Gene3D" id="1.10.510.10">
    <property type="entry name" value="Transferase(Phosphotransferase) domain 1"/>
    <property type="match status" value="1"/>
</dbReference>
<dbReference type="SUPFAM" id="SSF56112">
    <property type="entry name" value="Protein kinase-like (PK-like)"/>
    <property type="match status" value="1"/>
</dbReference>
<dbReference type="Pfam" id="PF07714">
    <property type="entry name" value="PK_Tyr_Ser-Thr"/>
    <property type="match status" value="1"/>
</dbReference>
<dbReference type="GO" id="GO:0005886">
    <property type="term" value="C:plasma membrane"/>
    <property type="evidence" value="ECO:0007669"/>
    <property type="project" value="TreeGrafter"/>
</dbReference>
<dbReference type="SUPFAM" id="SSF53850">
    <property type="entry name" value="Periplasmic binding protein-like II"/>
    <property type="match status" value="1"/>
</dbReference>
<comment type="subcellular location">
    <subcellularLocation>
        <location evidence="1">Membrane</location>
        <topology evidence="1">Single-pass membrane protein</topology>
    </subcellularLocation>
</comment>
<dbReference type="Pfam" id="PF12974">
    <property type="entry name" value="Phosphonate-bd"/>
    <property type="match status" value="1"/>
</dbReference>
<feature type="domain" description="Guanylate cyclase" evidence="16">
    <location>
        <begin position="1057"/>
        <end position="1189"/>
    </location>
</feature>
<dbReference type="InterPro" id="IPR017441">
    <property type="entry name" value="Protein_kinase_ATP_BS"/>
</dbReference>
<keyword evidence="5 12" id="KW-0547">Nucleotide-binding</keyword>
<feature type="domain" description="Protein kinase" evidence="15">
    <location>
        <begin position="641"/>
        <end position="998"/>
    </location>
</feature>
<dbReference type="PROSITE" id="PS50125">
    <property type="entry name" value="GUANYLATE_CYCLASE_2"/>
    <property type="match status" value="1"/>
</dbReference>
<dbReference type="GO" id="GO:0001653">
    <property type="term" value="F:peptide receptor activity"/>
    <property type="evidence" value="ECO:0007669"/>
    <property type="project" value="TreeGrafter"/>
</dbReference>
<feature type="compositionally biased region" description="Basic and acidic residues" evidence="13">
    <location>
        <begin position="728"/>
        <end position="737"/>
    </location>
</feature>
<evidence type="ECO:0000256" key="10">
    <source>
        <dbReference type="ARBA" id="ARBA00023293"/>
    </source>
</evidence>
<comment type="caution">
    <text evidence="17">The sequence shown here is derived from an EMBL/GenBank/DDBJ whole genome shotgun (WGS) entry which is preliminary data.</text>
</comment>
<dbReference type="AlphaFoldDB" id="A0A9N8HPZ5"/>
<gene>
    <name evidence="17" type="ORF">SEMRO_1120_G243300.1</name>
</gene>
<dbReference type="PANTHER" id="PTHR11920">
    <property type="entry name" value="GUANYLYL CYCLASE"/>
    <property type="match status" value="1"/>
</dbReference>
<dbReference type="Pfam" id="PF00211">
    <property type="entry name" value="Guanylate_cyc"/>
    <property type="match status" value="1"/>
</dbReference>
<evidence type="ECO:0000256" key="1">
    <source>
        <dbReference type="ARBA" id="ARBA00004167"/>
    </source>
</evidence>
<keyword evidence="17" id="KW-0675">Receptor</keyword>
<dbReference type="InterPro" id="IPR000719">
    <property type="entry name" value="Prot_kinase_dom"/>
</dbReference>
<dbReference type="InterPro" id="IPR050401">
    <property type="entry name" value="Cyclic_nucleotide_synthase"/>
</dbReference>
<reference evidence="17" key="1">
    <citation type="submission" date="2020-06" db="EMBL/GenBank/DDBJ databases">
        <authorList>
            <consortium name="Plant Systems Biology data submission"/>
        </authorList>
    </citation>
    <scope>NUCLEOTIDE SEQUENCE</scope>
    <source>
        <strain evidence="17">D6</strain>
    </source>
</reference>
<keyword evidence="7" id="KW-1133">Transmembrane helix</keyword>
<evidence type="ECO:0000256" key="3">
    <source>
        <dbReference type="ARBA" id="ARBA00022527"/>
    </source>
</evidence>
<dbReference type="PROSITE" id="PS00107">
    <property type="entry name" value="PROTEIN_KINASE_ATP"/>
    <property type="match status" value="1"/>
</dbReference>
<dbReference type="GO" id="GO:0004016">
    <property type="term" value="F:adenylate cyclase activity"/>
    <property type="evidence" value="ECO:0007669"/>
    <property type="project" value="TreeGrafter"/>
</dbReference>
<dbReference type="PRINTS" id="PR00109">
    <property type="entry name" value="TYRKINASE"/>
</dbReference>
<dbReference type="GO" id="GO:0035556">
    <property type="term" value="P:intracellular signal transduction"/>
    <property type="evidence" value="ECO:0007669"/>
    <property type="project" value="InterPro"/>
</dbReference>
<keyword evidence="9" id="KW-0456">Lyase</keyword>
<keyword evidence="6 12" id="KW-0067">ATP-binding</keyword>
<evidence type="ECO:0000256" key="9">
    <source>
        <dbReference type="ARBA" id="ARBA00023239"/>
    </source>
</evidence>
<dbReference type="EC" id="4.6.1.2" evidence="2"/>